<accession>A0ABR8YAN9</accession>
<evidence type="ECO:0008006" key="4">
    <source>
        <dbReference type="Google" id="ProtNLM"/>
    </source>
</evidence>
<gene>
    <name evidence="2" type="ORF">H9625_12640</name>
</gene>
<protein>
    <recommendedName>
        <fullName evidence="4">DUF4959 domain-containing protein</fullName>
    </recommendedName>
</protein>
<organism evidence="2 3">
    <name type="scientific">Phocaeicola intestinalis</name>
    <dbReference type="NCBI Taxonomy" id="2762212"/>
    <lineage>
        <taxon>Bacteria</taxon>
        <taxon>Pseudomonadati</taxon>
        <taxon>Bacteroidota</taxon>
        <taxon>Bacteroidia</taxon>
        <taxon>Bacteroidales</taxon>
        <taxon>Bacteroidaceae</taxon>
        <taxon>Phocaeicola</taxon>
    </lineage>
</organism>
<evidence type="ECO:0000313" key="2">
    <source>
        <dbReference type="EMBL" id="MBD8041268.1"/>
    </source>
</evidence>
<comment type="caution">
    <text evidence="2">The sequence shown here is derived from an EMBL/GenBank/DDBJ whole genome shotgun (WGS) entry which is preliminary data.</text>
</comment>
<keyword evidence="1" id="KW-0732">Signal</keyword>
<proteinExistence type="predicted"/>
<feature type="signal peptide" evidence="1">
    <location>
        <begin position="1"/>
        <end position="22"/>
    </location>
</feature>
<sequence>MKKHFLNLALWALLPMSLCVTGCSDDDTYPDVDGQTPVAEMNTLHIQSAAGRTFTIEGRLTDADGISTIQLQCADLYLNKTIDLIEIYGKPQTEYDLSYSFTTANDELGESFTINVTITDVGGRSTSQEVLVTMDGDFENPTFTVRPSSDLTVLIAAETGFTLNFSVTDDRALDYVTINIPSIPEFENFQVDAAGQSSIDVSERIVFPSEEATYEMTVTAVDAVGNQTVVTSTINVSEMQNFPKMYLADVATTAELNSDVFGVPMLINHPAEYQYRARYYNKEAGTEIFFLPQKTDFAPICFGIDPNDETKLTYDPETALPIVLDEAGVYYEIDFNVLDLTYSMRTYSVDEATDPINYEYGTNTFWDANAQEYINFYIGWGGSPQDAGNHLFVQDADNPHLFYYPATGERWTQEAGEMNFIITNYHPAGWWDNVEWRCDDSANPEKFGYFSKANNVNPNWEGTNQRWEDGTVVGDNWVKPVVTIGGNYRFEFDAHLGRGKIVPAN</sequence>
<feature type="chain" id="PRO_5047524570" description="DUF4959 domain-containing protein" evidence="1">
    <location>
        <begin position="23"/>
        <end position="505"/>
    </location>
</feature>
<reference evidence="2 3" key="1">
    <citation type="submission" date="2020-08" db="EMBL/GenBank/DDBJ databases">
        <title>A Genomic Blueprint of the Chicken Gut Microbiome.</title>
        <authorList>
            <person name="Gilroy R."/>
            <person name="Ravi A."/>
            <person name="Getino M."/>
            <person name="Pursley I."/>
            <person name="Horton D.L."/>
            <person name="Alikhan N.-F."/>
            <person name="Baker D."/>
            <person name="Gharbi K."/>
            <person name="Hall N."/>
            <person name="Watson M."/>
            <person name="Adriaenssens E.M."/>
            <person name="Foster-Nyarko E."/>
            <person name="Jarju S."/>
            <person name="Secka A."/>
            <person name="Antonio M."/>
            <person name="Oren A."/>
            <person name="Chaudhuri R."/>
            <person name="La Ragione R.M."/>
            <person name="Hildebrand F."/>
            <person name="Pallen M.J."/>
        </authorList>
    </citation>
    <scope>NUCLEOTIDE SEQUENCE [LARGE SCALE GENOMIC DNA]</scope>
    <source>
        <strain evidence="2 3">Sa1CVN1</strain>
    </source>
</reference>
<dbReference type="InterPro" id="IPR013783">
    <property type="entry name" value="Ig-like_fold"/>
</dbReference>
<dbReference type="Proteomes" id="UP000620874">
    <property type="component" value="Unassembled WGS sequence"/>
</dbReference>
<evidence type="ECO:0000313" key="3">
    <source>
        <dbReference type="Proteomes" id="UP000620874"/>
    </source>
</evidence>
<keyword evidence="3" id="KW-1185">Reference proteome</keyword>
<dbReference type="EMBL" id="JACSPP010000045">
    <property type="protein sequence ID" value="MBD8041268.1"/>
    <property type="molecule type" value="Genomic_DNA"/>
</dbReference>
<name>A0ABR8YAN9_9BACT</name>
<evidence type="ECO:0000256" key="1">
    <source>
        <dbReference type="SAM" id="SignalP"/>
    </source>
</evidence>
<dbReference type="RefSeq" id="WP_191764655.1">
    <property type="nucleotide sequence ID" value="NZ_JACSPP010000045.1"/>
</dbReference>
<dbReference type="Gene3D" id="2.60.40.10">
    <property type="entry name" value="Immunoglobulins"/>
    <property type="match status" value="1"/>
</dbReference>